<keyword evidence="2" id="KW-1185">Reference proteome</keyword>
<reference evidence="1" key="1">
    <citation type="submission" date="2021-06" db="EMBL/GenBank/DDBJ databases">
        <authorList>
            <person name="Kallberg Y."/>
            <person name="Tangrot J."/>
            <person name="Rosling A."/>
        </authorList>
    </citation>
    <scope>NUCLEOTIDE SEQUENCE</scope>
    <source>
        <strain evidence="1">CL551</strain>
    </source>
</reference>
<dbReference type="AlphaFoldDB" id="A0A9N9C2Q5"/>
<gene>
    <name evidence="1" type="ORF">AMORRO_LOCUS7115</name>
</gene>
<sequence>MLIPGFDATRFPPEFSISRRFGTHFETEEKVDKSDFLSIQNRSTKFVKVEIQSLD</sequence>
<evidence type="ECO:0000313" key="2">
    <source>
        <dbReference type="Proteomes" id="UP000789342"/>
    </source>
</evidence>
<feature type="non-terminal residue" evidence="1">
    <location>
        <position position="55"/>
    </location>
</feature>
<evidence type="ECO:0000313" key="1">
    <source>
        <dbReference type="EMBL" id="CAG8585672.1"/>
    </source>
</evidence>
<dbReference type="Proteomes" id="UP000789342">
    <property type="component" value="Unassembled WGS sequence"/>
</dbReference>
<comment type="caution">
    <text evidence="1">The sequence shown here is derived from an EMBL/GenBank/DDBJ whole genome shotgun (WGS) entry which is preliminary data.</text>
</comment>
<accession>A0A9N9C2Q5</accession>
<dbReference type="EMBL" id="CAJVPV010005145">
    <property type="protein sequence ID" value="CAG8585672.1"/>
    <property type="molecule type" value="Genomic_DNA"/>
</dbReference>
<protein>
    <submittedName>
        <fullName evidence="1">5727_t:CDS:1</fullName>
    </submittedName>
</protein>
<name>A0A9N9C2Q5_9GLOM</name>
<organism evidence="1 2">
    <name type="scientific">Acaulospora morrowiae</name>
    <dbReference type="NCBI Taxonomy" id="94023"/>
    <lineage>
        <taxon>Eukaryota</taxon>
        <taxon>Fungi</taxon>
        <taxon>Fungi incertae sedis</taxon>
        <taxon>Mucoromycota</taxon>
        <taxon>Glomeromycotina</taxon>
        <taxon>Glomeromycetes</taxon>
        <taxon>Diversisporales</taxon>
        <taxon>Acaulosporaceae</taxon>
        <taxon>Acaulospora</taxon>
    </lineage>
</organism>
<proteinExistence type="predicted"/>